<gene>
    <name evidence="2" type="ORF">GCM10009332_13160</name>
</gene>
<dbReference type="AlphaFoldDB" id="A0A917N8J2"/>
<protein>
    <recommendedName>
        <fullName evidence="4">DUF1318 domain-containing protein</fullName>
    </recommendedName>
</protein>
<feature type="chain" id="PRO_5037656457" description="DUF1318 domain-containing protein" evidence="1">
    <location>
        <begin position="22"/>
        <end position="107"/>
    </location>
</feature>
<feature type="signal peptide" evidence="1">
    <location>
        <begin position="1"/>
        <end position="21"/>
    </location>
</feature>
<keyword evidence="3" id="KW-1185">Reference proteome</keyword>
<dbReference type="InterPro" id="IPR008309">
    <property type="entry name" value="YdbL"/>
</dbReference>
<organism evidence="2 3">
    <name type="scientific">Shewanella gelidii</name>
    <dbReference type="NCBI Taxonomy" id="1642821"/>
    <lineage>
        <taxon>Bacteria</taxon>
        <taxon>Pseudomonadati</taxon>
        <taxon>Pseudomonadota</taxon>
        <taxon>Gammaproteobacteria</taxon>
        <taxon>Alteromonadales</taxon>
        <taxon>Shewanellaceae</taxon>
        <taxon>Shewanella</taxon>
    </lineage>
</organism>
<reference evidence="2" key="1">
    <citation type="journal article" date="2014" name="Int. J. Syst. Evol. Microbiol.">
        <title>Complete genome sequence of Corynebacterium casei LMG S-19264T (=DSM 44701T), isolated from a smear-ripened cheese.</title>
        <authorList>
            <consortium name="US DOE Joint Genome Institute (JGI-PGF)"/>
            <person name="Walter F."/>
            <person name="Albersmeier A."/>
            <person name="Kalinowski J."/>
            <person name="Ruckert C."/>
        </authorList>
    </citation>
    <scope>NUCLEOTIDE SEQUENCE</scope>
    <source>
        <strain evidence="2">JCM 30804</strain>
    </source>
</reference>
<sequence length="107" mass="11444">MMKTKLLVGALGLLLSVSAFAMSLQDAKSSGFLGEKNSGYLGVVKANSEAKTLMQKVNAKRRAHYQKIALKNKISTEDVASMAGKKAIKATAPGNYVEGQNGKWVKK</sequence>
<accession>A0A917N8J2</accession>
<evidence type="ECO:0000313" key="3">
    <source>
        <dbReference type="Proteomes" id="UP000613743"/>
    </source>
</evidence>
<dbReference type="Proteomes" id="UP000613743">
    <property type="component" value="Unassembled WGS sequence"/>
</dbReference>
<evidence type="ECO:0000256" key="1">
    <source>
        <dbReference type="SAM" id="SignalP"/>
    </source>
</evidence>
<reference evidence="2" key="2">
    <citation type="submission" date="2020-09" db="EMBL/GenBank/DDBJ databases">
        <authorList>
            <person name="Sun Q."/>
            <person name="Ohkuma M."/>
        </authorList>
    </citation>
    <scope>NUCLEOTIDE SEQUENCE</scope>
    <source>
        <strain evidence="2">JCM 30804</strain>
    </source>
</reference>
<keyword evidence="1" id="KW-0732">Signal</keyword>
<evidence type="ECO:0000313" key="2">
    <source>
        <dbReference type="EMBL" id="GGI77215.1"/>
    </source>
</evidence>
<comment type="caution">
    <text evidence="2">The sequence shown here is derived from an EMBL/GenBank/DDBJ whole genome shotgun (WGS) entry which is preliminary data.</text>
</comment>
<dbReference type="PIRSF" id="PIRSF025560">
    <property type="entry name" value="UCP025560"/>
    <property type="match status" value="1"/>
</dbReference>
<dbReference type="EMBL" id="BMPZ01000002">
    <property type="protein sequence ID" value="GGI77215.1"/>
    <property type="molecule type" value="Genomic_DNA"/>
</dbReference>
<evidence type="ECO:0008006" key="4">
    <source>
        <dbReference type="Google" id="ProtNLM"/>
    </source>
</evidence>
<dbReference type="Pfam" id="PF07027">
    <property type="entry name" value="DUF1318"/>
    <property type="match status" value="1"/>
</dbReference>
<name>A0A917N8J2_9GAMM</name>
<proteinExistence type="predicted"/>